<evidence type="ECO:0000313" key="2">
    <source>
        <dbReference type="EMBL" id="QAY60434.1"/>
    </source>
</evidence>
<dbReference type="AlphaFoldDB" id="A0A4P6EE63"/>
<sequence>MKRRPLAAGLTVAAALTVGLALVPQAANAAASDCPVGYACIWGDSMYKTSGVDTDFVKFANGIPDYGGWWYNAAHTKNAGGTATSIKDAGSRTDCIVRWYTKKNYQSAGADYFDVQKGEQDGYIVDAVGAVPGGFNDKIWSGQFICL</sequence>
<reference evidence="2 3" key="1">
    <citation type="submission" date="2019-01" db="EMBL/GenBank/DDBJ databases">
        <title>Genome sequencing of strain DFW100M-13.</title>
        <authorList>
            <person name="Heo J."/>
            <person name="Kim S.-J."/>
            <person name="Kim J.-S."/>
            <person name="Hong S.-B."/>
            <person name="Kwon S.-W."/>
        </authorList>
    </citation>
    <scope>NUCLEOTIDE SEQUENCE [LARGE SCALE GENOMIC DNA]</scope>
    <source>
        <strain evidence="2 3">DFW100M-13</strain>
    </source>
</reference>
<accession>A0A4P6EE63</accession>
<organism evidence="2 3">
    <name type="scientific">Microbacterium protaetiae</name>
    <dbReference type="NCBI Taxonomy" id="2509458"/>
    <lineage>
        <taxon>Bacteria</taxon>
        <taxon>Bacillati</taxon>
        <taxon>Actinomycetota</taxon>
        <taxon>Actinomycetes</taxon>
        <taxon>Micrococcales</taxon>
        <taxon>Microbacteriaceae</taxon>
        <taxon>Microbacterium</taxon>
    </lineage>
</organism>
<dbReference type="RefSeq" id="WP_129389822.1">
    <property type="nucleotide sequence ID" value="NZ_CP035494.1"/>
</dbReference>
<keyword evidence="3" id="KW-1185">Reference proteome</keyword>
<dbReference type="KEGG" id="mprt:ET475_10840"/>
<feature type="chain" id="PRO_5020703559" description="Peptidase inhibitor family I36 protein" evidence="1">
    <location>
        <begin position="30"/>
        <end position="147"/>
    </location>
</feature>
<evidence type="ECO:0008006" key="4">
    <source>
        <dbReference type="Google" id="ProtNLM"/>
    </source>
</evidence>
<proteinExistence type="predicted"/>
<evidence type="ECO:0000313" key="3">
    <source>
        <dbReference type="Proteomes" id="UP000293995"/>
    </source>
</evidence>
<keyword evidence="1" id="KW-0732">Signal</keyword>
<dbReference type="OrthoDB" id="5078824at2"/>
<protein>
    <recommendedName>
        <fullName evidence="4">Peptidase inhibitor family I36 protein</fullName>
    </recommendedName>
</protein>
<dbReference type="EMBL" id="CP035494">
    <property type="protein sequence ID" value="QAY60434.1"/>
    <property type="molecule type" value="Genomic_DNA"/>
</dbReference>
<feature type="signal peptide" evidence="1">
    <location>
        <begin position="1"/>
        <end position="29"/>
    </location>
</feature>
<evidence type="ECO:0000256" key="1">
    <source>
        <dbReference type="SAM" id="SignalP"/>
    </source>
</evidence>
<gene>
    <name evidence="2" type="ORF">ET475_10840</name>
</gene>
<dbReference type="Proteomes" id="UP000293995">
    <property type="component" value="Chromosome"/>
</dbReference>
<name>A0A4P6EE63_9MICO</name>